<sequence>MLSLIPLALLASLALLALYFGAPRQMELKPIRVRARRQP</sequence>
<reference evidence="1 2" key="1">
    <citation type="submission" date="2023-07" db="EMBL/GenBank/DDBJ databases">
        <title>Genomic Encyclopedia of Type Strains, Phase IV (KMG-IV): sequencing the most valuable type-strain genomes for metagenomic binning, comparative biology and taxonomic classification.</title>
        <authorList>
            <person name="Goeker M."/>
        </authorList>
    </citation>
    <scope>NUCLEOTIDE SEQUENCE [LARGE SCALE GENOMIC DNA]</scope>
    <source>
        <strain evidence="1 2">DSM 3770</strain>
    </source>
</reference>
<keyword evidence="2" id="KW-1185">Reference proteome</keyword>
<evidence type="ECO:0000313" key="2">
    <source>
        <dbReference type="Proteomes" id="UP001241747"/>
    </source>
</evidence>
<evidence type="ECO:0000313" key="1">
    <source>
        <dbReference type="EMBL" id="MDQ0504637.1"/>
    </source>
</evidence>
<name>A0ABU0LBW7_XANAG</name>
<proteinExistence type="predicted"/>
<organism evidence="1 2">
    <name type="scientific">Xanthobacter agilis</name>
    <dbReference type="NCBI Taxonomy" id="47492"/>
    <lineage>
        <taxon>Bacteria</taxon>
        <taxon>Pseudomonadati</taxon>
        <taxon>Pseudomonadota</taxon>
        <taxon>Alphaproteobacteria</taxon>
        <taxon>Hyphomicrobiales</taxon>
        <taxon>Xanthobacteraceae</taxon>
        <taxon>Xanthobacter</taxon>
    </lineage>
</organism>
<accession>A0ABU0LBW7</accession>
<gene>
    <name evidence="1" type="ORF">QOZ94_001419</name>
</gene>
<comment type="caution">
    <text evidence="1">The sequence shown here is derived from an EMBL/GenBank/DDBJ whole genome shotgun (WGS) entry which is preliminary data.</text>
</comment>
<dbReference type="EMBL" id="JAUSVY010000003">
    <property type="protein sequence ID" value="MDQ0504637.1"/>
    <property type="molecule type" value="Genomic_DNA"/>
</dbReference>
<protein>
    <submittedName>
        <fullName evidence="1">Uncharacterized protein</fullName>
    </submittedName>
</protein>
<dbReference type="Proteomes" id="UP001241747">
    <property type="component" value="Unassembled WGS sequence"/>
</dbReference>